<reference evidence="1" key="2">
    <citation type="submission" date="2020-09" db="EMBL/GenBank/DDBJ databases">
        <authorList>
            <person name="Sun Q."/>
            <person name="Kim S."/>
        </authorList>
    </citation>
    <scope>NUCLEOTIDE SEQUENCE</scope>
    <source>
        <strain evidence="1">KCTC 32020</strain>
    </source>
</reference>
<evidence type="ECO:0008006" key="3">
    <source>
        <dbReference type="Google" id="ProtNLM"/>
    </source>
</evidence>
<gene>
    <name evidence="1" type="ORF">GCM10007167_21990</name>
</gene>
<keyword evidence="2" id="KW-1185">Reference proteome</keyword>
<accession>A0A919DFS7</accession>
<proteinExistence type="predicted"/>
<comment type="caution">
    <text evidence="1">The sequence shown here is derived from an EMBL/GenBank/DDBJ whole genome shotgun (WGS) entry which is preliminary data.</text>
</comment>
<dbReference type="EMBL" id="BNCF01000012">
    <property type="protein sequence ID" value="GHE39432.1"/>
    <property type="molecule type" value="Genomic_DNA"/>
</dbReference>
<sequence length="188" mass="20502">MNAVDPAVRRRNRIALVLIALVFLGSFGLAGVLRFTGWRPAGLKSHGELLQPPGDARRAEPPLAAGGVYRWQPELRLWRIAVVAPARCGAPCARLAADLEKARLLQSREAARVHVLWMGEYPAQAPRSPALRLLREDAAFRAALPRVDDARGVPVYVIDPNGFVVLRYAPGADPAGLRADLAKLLKLR</sequence>
<dbReference type="RefSeq" id="WP_146474119.1">
    <property type="nucleotide sequence ID" value="NZ_BNCF01000012.1"/>
</dbReference>
<dbReference type="OrthoDB" id="9785445at2"/>
<organism evidence="1 2">
    <name type="scientific">Vulcaniibacterium thermophilum</name>
    <dbReference type="NCBI Taxonomy" id="1169913"/>
    <lineage>
        <taxon>Bacteria</taxon>
        <taxon>Pseudomonadati</taxon>
        <taxon>Pseudomonadota</taxon>
        <taxon>Gammaproteobacteria</taxon>
        <taxon>Lysobacterales</taxon>
        <taxon>Lysobacteraceae</taxon>
        <taxon>Vulcaniibacterium</taxon>
    </lineage>
</organism>
<evidence type="ECO:0000313" key="2">
    <source>
        <dbReference type="Proteomes" id="UP000636453"/>
    </source>
</evidence>
<protein>
    <recommendedName>
        <fullName evidence="3">Thioredoxin domain-containing protein</fullName>
    </recommendedName>
</protein>
<evidence type="ECO:0000313" key="1">
    <source>
        <dbReference type="EMBL" id="GHE39432.1"/>
    </source>
</evidence>
<reference evidence="1" key="1">
    <citation type="journal article" date="2014" name="Int. J. Syst. Evol. Microbiol.">
        <title>Complete genome sequence of Corynebacterium casei LMG S-19264T (=DSM 44701T), isolated from a smear-ripened cheese.</title>
        <authorList>
            <consortium name="US DOE Joint Genome Institute (JGI-PGF)"/>
            <person name="Walter F."/>
            <person name="Albersmeier A."/>
            <person name="Kalinowski J."/>
            <person name="Ruckert C."/>
        </authorList>
    </citation>
    <scope>NUCLEOTIDE SEQUENCE</scope>
    <source>
        <strain evidence="1">KCTC 32020</strain>
    </source>
</reference>
<name>A0A919DFS7_9GAMM</name>
<dbReference type="Proteomes" id="UP000636453">
    <property type="component" value="Unassembled WGS sequence"/>
</dbReference>
<dbReference type="AlphaFoldDB" id="A0A919DFS7"/>